<keyword evidence="3" id="KW-0309">Germination</keyword>
<dbReference type="PANTHER" id="PTHR35789">
    <property type="entry name" value="SPORE GERMINATION PROTEIN B3"/>
    <property type="match status" value="1"/>
</dbReference>
<accession>A0ABX3ZGY5</accession>
<reference evidence="10 11" key="1">
    <citation type="journal article" date="2017" name="Int. J. Syst. Evol. Microbiol.">
        <title>Solibacillus kalamii sp. nov., isolated from a high-efficiency particulate arrestance filter system used in the International Space Station.</title>
        <authorList>
            <person name="Checinska Sielaff A."/>
            <person name="Kumar R.M."/>
            <person name="Pal D."/>
            <person name="Mayilraj S."/>
            <person name="Venkateswaran K."/>
        </authorList>
    </citation>
    <scope>NUCLEOTIDE SEQUENCE [LARGE SCALE GENOMIC DNA]</scope>
    <source>
        <strain evidence="10 11">ISSFR-015</strain>
    </source>
</reference>
<evidence type="ECO:0000256" key="1">
    <source>
        <dbReference type="ARBA" id="ARBA00004635"/>
    </source>
</evidence>
<evidence type="ECO:0000256" key="4">
    <source>
        <dbReference type="ARBA" id="ARBA00022729"/>
    </source>
</evidence>
<dbReference type="PANTHER" id="PTHR35789:SF1">
    <property type="entry name" value="SPORE GERMINATION PROTEIN B3"/>
    <property type="match status" value="1"/>
</dbReference>
<dbReference type="Proteomes" id="UP000196594">
    <property type="component" value="Unassembled WGS sequence"/>
</dbReference>
<dbReference type="EMBL" id="NHNT01000007">
    <property type="protein sequence ID" value="OUZ38806.1"/>
    <property type="molecule type" value="Genomic_DNA"/>
</dbReference>
<evidence type="ECO:0000259" key="8">
    <source>
        <dbReference type="Pfam" id="PF05504"/>
    </source>
</evidence>
<evidence type="ECO:0000313" key="11">
    <source>
        <dbReference type="Proteomes" id="UP000196594"/>
    </source>
</evidence>
<comment type="subcellular location">
    <subcellularLocation>
        <location evidence="1">Membrane</location>
        <topology evidence="1">Lipid-anchor</topology>
    </subcellularLocation>
</comment>
<evidence type="ECO:0000256" key="2">
    <source>
        <dbReference type="ARBA" id="ARBA00007886"/>
    </source>
</evidence>
<dbReference type="Gene3D" id="3.30.300.210">
    <property type="entry name" value="Nutrient germinant receptor protein C, domain 3"/>
    <property type="match status" value="1"/>
</dbReference>
<evidence type="ECO:0000256" key="3">
    <source>
        <dbReference type="ARBA" id="ARBA00022544"/>
    </source>
</evidence>
<name>A0ABX3ZGY5_9BACL</name>
<dbReference type="Pfam" id="PF25198">
    <property type="entry name" value="Spore_GerAC_N"/>
    <property type="match status" value="1"/>
</dbReference>
<dbReference type="InterPro" id="IPR057336">
    <property type="entry name" value="GerAC_N"/>
</dbReference>
<feature type="domain" description="Spore germination protein N-terminal" evidence="9">
    <location>
        <begin position="20"/>
        <end position="195"/>
    </location>
</feature>
<sequence length="397" mass="44295">MKKYMFILIILNFILTGCWDKRELNELAITLALGIDKVEGEDEYEVTAQVVVPSAVSMKDGTGGATVTLFTENGETVYEALRRMTKVSPRKIYPGHLQMLIIGEELAKEGIGESLDLLARDWELRPDFYVVVAKDVTAREILNVTTDLESIPASKMFAGLKVSEKAWAGTTGVTLDELIVNLISDGKEAVLTGIQLTGNKQIGSTQQNIESISKPAQIQYDNLAVFKEDRLMGWLTEQDSRGYSGITNSVKSTVTSISCPNEGKSTIEVTNFHSKVEGNIVHGKPEVNIHTKAEGKVGEVRCKIDLKNPEAIQELEKNYEKEATRIINETIDVLQEEYQSDIFGFGEAIHRANPEEWNKIKENWDEEFSDLTVNVKVDMKIRLTGTVNSSFLEKLKE</sequence>
<dbReference type="InterPro" id="IPR038501">
    <property type="entry name" value="Spore_GerAC_C_sf"/>
</dbReference>
<keyword evidence="11" id="KW-1185">Reference proteome</keyword>
<evidence type="ECO:0000256" key="5">
    <source>
        <dbReference type="ARBA" id="ARBA00023136"/>
    </source>
</evidence>
<gene>
    <name evidence="10" type="ORF">CBM15_11465</name>
</gene>
<dbReference type="PROSITE" id="PS51257">
    <property type="entry name" value="PROKAR_LIPOPROTEIN"/>
    <property type="match status" value="1"/>
</dbReference>
<keyword evidence="7" id="KW-0449">Lipoprotein</keyword>
<dbReference type="InterPro" id="IPR046953">
    <property type="entry name" value="Spore_GerAC-like_C"/>
</dbReference>
<dbReference type="Pfam" id="PF05504">
    <property type="entry name" value="Spore_GerAC"/>
    <property type="match status" value="1"/>
</dbReference>
<protein>
    <submittedName>
        <fullName evidence="10">Spore gernimation protein GerC</fullName>
    </submittedName>
</protein>
<evidence type="ECO:0000259" key="9">
    <source>
        <dbReference type="Pfam" id="PF25198"/>
    </source>
</evidence>
<evidence type="ECO:0000313" key="10">
    <source>
        <dbReference type="EMBL" id="OUZ38806.1"/>
    </source>
</evidence>
<keyword evidence="5" id="KW-0472">Membrane</keyword>
<keyword evidence="4" id="KW-0732">Signal</keyword>
<feature type="domain" description="Spore germination GerAC-like C-terminal" evidence="8">
    <location>
        <begin position="222"/>
        <end position="385"/>
    </location>
</feature>
<dbReference type="Gene3D" id="6.20.190.10">
    <property type="entry name" value="Nutrient germinant receptor protein C, domain 1"/>
    <property type="match status" value="1"/>
</dbReference>
<dbReference type="InterPro" id="IPR008844">
    <property type="entry name" value="Spore_GerAC-like"/>
</dbReference>
<keyword evidence="6" id="KW-0564">Palmitate</keyword>
<organism evidence="10 11">
    <name type="scientific">Solibacillus kalamii</name>
    <dbReference type="NCBI Taxonomy" id="1748298"/>
    <lineage>
        <taxon>Bacteria</taxon>
        <taxon>Bacillati</taxon>
        <taxon>Bacillota</taxon>
        <taxon>Bacilli</taxon>
        <taxon>Bacillales</taxon>
        <taxon>Caryophanaceae</taxon>
        <taxon>Solibacillus</taxon>
    </lineage>
</organism>
<evidence type="ECO:0000256" key="6">
    <source>
        <dbReference type="ARBA" id="ARBA00023139"/>
    </source>
</evidence>
<proteinExistence type="inferred from homology"/>
<dbReference type="NCBIfam" id="TIGR02887">
    <property type="entry name" value="spore_ger_x_C"/>
    <property type="match status" value="1"/>
</dbReference>
<evidence type="ECO:0000256" key="7">
    <source>
        <dbReference type="ARBA" id="ARBA00023288"/>
    </source>
</evidence>
<comment type="similarity">
    <text evidence="2">Belongs to the GerABKC lipoprotein family.</text>
</comment>
<comment type="caution">
    <text evidence="10">The sequence shown here is derived from an EMBL/GenBank/DDBJ whole genome shotgun (WGS) entry which is preliminary data.</text>
</comment>
<dbReference type="RefSeq" id="WP_087617686.1">
    <property type="nucleotide sequence ID" value="NZ_JAFBEY010000005.1"/>
</dbReference>